<reference evidence="3" key="1">
    <citation type="submission" date="2016-11" db="EMBL/GenBank/DDBJ databases">
        <authorList>
            <person name="Varghese N."/>
            <person name="Submissions S."/>
        </authorList>
    </citation>
    <scope>NUCLEOTIDE SEQUENCE [LARGE SCALE GENOMIC DNA]</scope>
    <source>
        <strain evidence="3">CGMCC 1.6496</strain>
    </source>
</reference>
<protein>
    <recommendedName>
        <fullName evidence="4">DUF2953 domain-containing protein</fullName>
    </recommendedName>
</protein>
<evidence type="ECO:0008006" key="4">
    <source>
        <dbReference type="Google" id="ProtNLM"/>
    </source>
</evidence>
<keyword evidence="1" id="KW-1133">Transmembrane helix</keyword>
<proteinExistence type="predicted"/>
<dbReference type="AlphaFoldDB" id="A0A1M5V0D8"/>
<dbReference type="InterPro" id="IPR021338">
    <property type="entry name" value="DUF2953"/>
</dbReference>
<evidence type="ECO:0000256" key="1">
    <source>
        <dbReference type="SAM" id="Phobius"/>
    </source>
</evidence>
<dbReference type="EMBL" id="FQXD01000011">
    <property type="protein sequence ID" value="SHH68767.1"/>
    <property type="molecule type" value="Genomic_DNA"/>
</dbReference>
<organism evidence="2 3">
    <name type="scientific">Virgibacillus chiguensis</name>
    <dbReference type="NCBI Taxonomy" id="411959"/>
    <lineage>
        <taxon>Bacteria</taxon>
        <taxon>Bacillati</taxon>
        <taxon>Bacillota</taxon>
        <taxon>Bacilli</taxon>
        <taxon>Bacillales</taxon>
        <taxon>Bacillaceae</taxon>
        <taxon>Virgibacillus</taxon>
    </lineage>
</organism>
<keyword evidence="3" id="KW-1185">Reference proteome</keyword>
<dbReference type="Pfam" id="PF11167">
    <property type="entry name" value="DUF2953"/>
    <property type="match status" value="1"/>
</dbReference>
<evidence type="ECO:0000313" key="3">
    <source>
        <dbReference type="Proteomes" id="UP000184079"/>
    </source>
</evidence>
<dbReference type="Proteomes" id="UP000184079">
    <property type="component" value="Unassembled WGS sequence"/>
</dbReference>
<keyword evidence="1" id="KW-0472">Membrane</keyword>
<name>A0A1M5V0D8_9BACI</name>
<gene>
    <name evidence="2" type="ORF">SAMN05421807_11146</name>
</gene>
<accession>A0A1M5V0D8</accession>
<evidence type="ECO:0000313" key="2">
    <source>
        <dbReference type="EMBL" id="SHH68767.1"/>
    </source>
</evidence>
<keyword evidence="1" id="KW-0812">Transmembrane</keyword>
<sequence>MKSVWIIFWILFILLILIIMICSINWKMNIRIEYSPTQFVLHIKISWLFIQIVNKTIQLQQLETYEAHSFDCLSDQLQKMYRLLKEINAIAKAILQHIVIQQWQWYTKGGTGDAAVTGTLSGFVWGIKGVITSWIMGKSKQSCKSDLQVQPLFQQRYIEVYFSCMVSIKITQAITSFIQVLRIVDMQTKQS</sequence>
<feature type="transmembrane region" description="Helical" evidence="1">
    <location>
        <begin position="6"/>
        <end position="26"/>
    </location>
</feature>